<comment type="similarity">
    <text evidence="1">Belongs to the short-chain dehydrogenases/reductases (SDR) family.</text>
</comment>
<sequence length="257" mass="26843">MRSATTSIRRPPRNGSAMTEEPTVLVTGAAGGIGRATAGLYLAEGANVVAADLTDPAEHYDTRRSLCTAAADVTDPAQVQALVAQAVERFGRLDILVCCAAIIVPETWQAIGSASWDKVLAVNTKGSFLCAQAAARQMQAQGGGSIVILSSVAGRRMSVANGAHYTASKYALVGLTRHLAHEFGQGGIRINCVCPGSTATRATLQDYGEEALARIVQGIPLGRLARPEDIAEVIRFVAGEKARHMQGAIVDVNGGQY</sequence>
<dbReference type="PANTHER" id="PTHR42760:SF40">
    <property type="entry name" value="3-OXOACYL-[ACYL-CARRIER-PROTEIN] REDUCTASE, CHLOROPLASTIC"/>
    <property type="match status" value="1"/>
</dbReference>
<organism evidence="3 4">
    <name type="scientific">Paracoccus thiocyanatus</name>
    <dbReference type="NCBI Taxonomy" id="34006"/>
    <lineage>
        <taxon>Bacteria</taxon>
        <taxon>Pseudomonadati</taxon>
        <taxon>Pseudomonadota</taxon>
        <taxon>Alphaproteobacteria</taxon>
        <taxon>Rhodobacterales</taxon>
        <taxon>Paracoccaceae</taxon>
        <taxon>Paracoccus</taxon>
    </lineage>
</organism>
<dbReference type="FunFam" id="3.40.50.720:FF:000084">
    <property type="entry name" value="Short-chain dehydrogenase reductase"/>
    <property type="match status" value="1"/>
</dbReference>
<gene>
    <name evidence="3" type="ORF">DIE28_01160</name>
</gene>
<dbReference type="PRINTS" id="PR00081">
    <property type="entry name" value="GDHRDH"/>
</dbReference>
<evidence type="ECO:0000256" key="1">
    <source>
        <dbReference type="ARBA" id="ARBA00006484"/>
    </source>
</evidence>
<comment type="caution">
    <text evidence="3">The sequence shown here is derived from an EMBL/GenBank/DDBJ whole genome shotgun (WGS) entry which is preliminary data.</text>
</comment>
<dbReference type="PROSITE" id="PS00061">
    <property type="entry name" value="ADH_SHORT"/>
    <property type="match status" value="1"/>
</dbReference>
<dbReference type="PRINTS" id="PR00080">
    <property type="entry name" value="SDRFAMILY"/>
</dbReference>
<dbReference type="PANTHER" id="PTHR42760">
    <property type="entry name" value="SHORT-CHAIN DEHYDROGENASES/REDUCTASES FAMILY MEMBER"/>
    <property type="match status" value="1"/>
</dbReference>
<dbReference type="InterPro" id="IPR002347">
    <property type="entry name" value="SDR_fam"/>
</dbReference>
<dbReference type="CDD" id="cd05233">
    <property type="entry name" value="SDR_c"/>
    <property type="match status" value="1"/>
</dbReference>
<dbReference type="GO" id="GO:0016616">
    <property type="term" value="F:oxidoreductase activity, acting on the CH-OH group of donors, NAD or NADP as acceptor"/>
    <property type="evidence" value="ECO:0007669"/>
    <property type="project" value="TreeGrafter"/>
</dbReference>
<evidence type="ECO:0000256" key="2">
    <source>
        <dbReference type="SAM" id="MobiDB-lite"/>
    </source>
</evidence>
<dbReference type="Gene3D" id="3.40.50.720">
    <property type="entry name" value="NAD(P)-binding Rossmann-like Domain"/>
    <property type="match status" value="1"/>
</dbReference>
<dbReference type="Proteomes" id="UP000256679">
    <property type="component" value="Unassembled WGS sequence"/>
</dbReference>
<accession>A0A3D8PGK0</accession>
<dbReference type="Pfam" id="PF13561">
    <property type="entry name" value="adh_short_C2"/>
    <property type="match status" value="1"/>
</dbReference>
<dbReference type="AlphaFoldDB" id="A0A3D8PGK0"/>
<proteinExistence type="inferred from homology"/>
<name>A0A3D8PGK0_9RHOB</name>
<dbReference type="InterPro" id="IPR020904">
    <property type="entry name" value="Sc_DH/Rdtase_CS"/>
</dbReference>
<evidence type="ECO:0000313" key="3">
    <source>
        <dbReference type="EMBL" id="RDW14772.1"/>
    </source>
</evidence>
<dbReference type="GO" id="GO:0030497">
    <property type="term" value="P:fatty acid elongation"/>
    <property type="evidence" value="ECO:0007669"/>
    <property type="project" value="TreeGrafter"/>
</dbReference>
<feature type="region of interest" description="Disordered" evidence="2">
    <location>
        <begin position="1"/>
        <end position="21"/>
    </location>
</feature>
<dbReference type="SUPFAM" id="SSF51735">
    <property type="entry name" value="NAD(P)-binding Rossmann-fold domains"/>
    <property type="match status" value="1"/>
</dbReference>
<dbReference type="InterPro" id="IPR036291">
    <property type="entry name" value="NAD(P)-bd_dom_sf"/>
</dbReference>
<evidence type="ECO:0000313" key="4">
    <source>
        <dbReference type="Proteomes" id="UP000256679"/>
    </source>
</evidence>
<protein>
    <submittedName>
        <fullName evidence="3">Short-chain dehydrogenase</fullName>
    </submittedName>
</protein>
<keyword evidence="4" id="KW-1185">Reference proteome</keyword>
<dbReference type="EMBL" id="QFCQ01000003">
    <property type="protein sequence ID" value="RDW14772.1"/>
    <property type="molecule type" value="Genomic_DNA"/>
</dbReference>
<reference evidence="3 4" key="1">
    <citation type="submission" date="2018-05" db="EMBL/GenBank/DDBJ databases">
        <title>Whole genome sequencing of Paracoccus thiocyanatus SST.</title>
        <authorList>
            <person name="Ghosh W."/>
            <person name="Rameez M.J."/>
            <person name="Roy C."/>
        </authorList>
    </citation>
    <scope>NUCLEOTIDE SEQUENCE [LARGE SCALE GENOMIC DNA]</scope>
    <source>
        <strain evidence="3 4">SST</strain>
    </source>
</reference>